<keyword evidence="3 7" id="KW-0328">Glycosyltransferase</keyword>
<dbReference type="PANTHER" id="PTHR43691:SF11">
    <property type="entry name" value="FI09636P-RELATED"/>
    <property type="match status" value="1"/>
</dbReference>
<dbReference type="GO" id="GO:0004850">
    <property type="term" value="F:uridine phosphorylase activity"/>
    <property type="evidence" value="ECO:0007669"/>
    <property type="project" value="UniProtKB-EC"/>
</dbReference>
<comment type="catalytic activity">
    <reaction evidence="5">
        <text>uridine + phosphate = alpha-D-ribose 1-phosphate + uracil</text>
        <dbReference type="Rhea" id="RHEA:24388"/>
        <dbReference type="ChEBI" id="CHEBI:16704"/>
        <dbReference type="ChEBI" id="CHEBI:17568"/>
        <dbReference type="ChEBI" id="CHEBI:43474"/>
        <dbReference type="ChEBI" id="CHEBI:57720"/>
        <dbReference type="EC" id="2.4.2.3"/>
    </reaction>
</comment>
<dbReference type="NCBIfam" id="TIGR00107">
    <property type="entry name" value="deoD"/>
    <property type="match status" value="1"/>
</dbReference>
<dbReference type="GO" id="GO:0004731">
    <property type="term" value="F:purine-nucleoside phosphorylase activity"/>
    <property type="evidence" value="ECO:0007669"/>
    <property type="project" value="InterPro"/>
</dbReference>
<dbReference type="InterPro" id="IPR000845">
    <property type="entry name" value="Nucleoside_phosphorylase_d"/>
</dbReference>
<evidence type="ECO:0000256" key="4">
    <source>
        <dbReference type="ARBA" id="ARBA00022679"/>
    </source>
</evidence>
<dbReference type="EC" id="2.4.2.3" evidence="1"/>
<dbReference type="GO" id="GO:0006152">
    <property type="term" value="P:purine nucleoside catabolic process"/>
    <property type="evidence" value="ECO:0007669"/>
    <property type="project" value="TreeGrafter"/>
</dbReference>
<dbReference type="Proteomes" id="UP000521313">
    <property type="component" value="Unassembled WGS sequence"/>
</dbReference>
<accession>A0A7W8FW18</accession>
<sequence length="239" mass="26713">MATVHNKASKEEVASVVLMPGDPLRARYIAEKYLQDAALINDVRGMLAYTGSYRGKRITVMASGMGCGSMGIYSHELFNKYDVEIIIRTGSCGAYTMDLALMDLFIPDSCWSQSAYASIYSGCTDDVVYPDPELWADLWECAQQKKLAHKKGCLHTSDCFYYKKKEDKHLICEEKKCLAVDMESFALLHNAAIAKKKAATILTVSDHSLLKEKISAAQRQSGFDEMIEVTLDVLWKHAK</sequence>
<dbReference type="RefSeq" id="WP_183373940.1">
    <property type="nucleotide sequence ID" value="NZ_JACHHD010000002.1"/>
</dbReference>
<dbReference type="SUPFAM" id="SSF53167">
    <property type="entry name" value="Purine and uridine phosphorylases"/>
    <property type="match status" value="1"/>
</dbReference>
<dbReference type="Gene3D" id="3.40.50.1580">
    <property type="entry name" value="Nucleoside phosphorylase domain"/>
    <property type="match status" value="1"/>
</dbReference>
<feature type="domain" description="Nucleoside phosphorylase" evidence="6">
    <location>
        <begin position="16"/>
        <end position="207"/>
    </location>
</feature>
<evidence type="ECO:0000256" key="3">
    <source>
        <dbReference type="ARBA" id="ARBA00022676"/>
    </source>
</evidence>
<dbReference type="EMBL" id="JACHHD010000002">
    <property type="protein sequence ID" value="MBB5184179.1"/>
    <property type="molecule type" value="Genomic_DNA"/>
</dbReference>
<name>A0A7W8FW18_9FIRM</name>
<dbReference type="InterPro" id="IPR035994">
    <property type="entry name" value="Nucleoside_phosphorylase_sf"/>
</dbReference>
<evidence type="ECO:0000313" key="7">
    <source>
        <dbReference type="EMBL" id="MBB5184179.1"/>
    </source>
</evidence>
<proteinExistence type="predicted"/>
<evidence type="ECO:0000256" key="5">
    <source>
        <dbReference type="ARBA" id="ARBA00048447"/>
    </source>
</evidence>
<dbReference type="AlphaFoldDB" id="A0A7W8FW18"/>
<gene>
    <name evidence="7" type="ORF">HNQ43_000214</name>
</gene>
<dbReference type="PANTHER" id="PTHR43691">
    <property type="entry name" value="URIDINE PHOSPHORYLASE"/>
    <property type="match status" value="1"/>
</dbReference>
<comment type="caution">
    <text evidence="7">The sequence shown here is derived from an EMBL/GenBank/DDBJ whole genome shotgun (WGS) entry which is preliminary data.</text>
</comment>
<evidence type="ECO:0000256" key="2">
    <source>
        <dbReference type="ARBA" id="ARBA00021980"/>
    </source>
</evidence>
<evidence type="ECO:0000313" key="8">
    <source>
        <dbReference type="Proteomes" id="UP000521313"/>
    </source>
</evidence>
<dbReference type="Pfam" id="PF01048">
    <property type="entry name" value="PNP_UDP_1"/>
    <property type="match status" value="1"/>
</dbReference>
<dbReference type="NCBIfam" id="NF004489">
    <property type="entry name" value="PRK05819.1"/>
    <property type="match status" value="1"/>
</dbReference>
<dbReference type="GO" id="GO:0005829">
    <property type="term" value="C:cytosol"/>
    <property type="evidence" value="ECO:0007669"/>
    <property type="project" value="TreeGrafter"/>
</dbReference>
<dbReference type="InterPro" id="IPR004402">
    <property type="entry name" value="DeoD-type"/>
</dbReference>
<evidence type="ECO:0000259" key="6">
    <source>
        <dbReference type="Pfam" id="PF01048"/>
    </source>
</evidence>
<protein>
    <recommendedName>
        <fullName evidence="2">Uridine phosphorylase</fullName>
        <ecNumber evidence="1">2.4.2.3</ecNumber>
    </recommendedName>
</protein>
<organism evidence="7 8">
    <name type="scientific">Faecalicoccus acidiformans</name>
    <dbReference type="NCBI Taxonomy" id="915173"/>
    <lineage>
        <taxon>Bacteria</taxon>
        <taxon>Bacillati</taxon>
        <taxon>Bacillota</taxon>
        <taxon>Erysipelotrichia</taxon>
        <taxon>Erysipelotrichales</taxon>
        <taxon>Erysipelotrichaceae</taxon>
        <taxon>Faecalicoccus</taxon>
    </lineage>
</organism>
<keyword evidence="4 7" id="KW-0808">Transferase</keyword>
<dbReference type="CDD" id="cd09006">
    <property type="entry name" value="PNP_EcPNPI-like"/>
    <property type="match status" value="1"/>
</dbReference>
<evidence type="ECO:0000256" key="1">
    <source>
        <dbReference type="ARBA" id="ARBA00011888"/>
    </source>
</evidence>
<reference evidence="7 8" key="1">
    <citation type="submission" date="2020-08" db="EMBL/GenBank/DDBJ databases">
        <title>Genomic Encyclopedia of Type Strains, Phase IV (KMG-IV): sequencing the most valuable type-strain genomes for metagenomic binning, comparative biology and taxonomic classification.</title>
        <authorList>
            <person name="Goeker M."/>
        </authorList>
    </citation>
    <scope>NUCLEOTIDE SEQUENCE [LARGE SCALE GENOMIC DNA]</scope>
    <source>
        <strain evidence="7 8">DSM 26963</strain>
    </source>
</reference>